<dbReference type="AlphaFoldDB" id="A0A5A7UA36"/>
<dbReference type="PANTHER" id="PTHR24559:SF457">
    <property type="entry name" value="RNA-DIRECTED DNA POLYMERASE HOMOLOG"/>
    <property type="match status" value="1"/>
</dbReference>
<dbReference type="InterPro" id="IPR000477">
    <property type="entry name" value="RT_dom"/>
</dbReference>
<dbReference type="EMBL" id="SSTE01011117">
    <property type="protein sequence ID" value="KAA0052108.1"/>
    <property type="molecule type" value="Genomic_DNA"/>
</dbReference>
<dbReference type="Gene3D" id="3.30.70.270">
    <property type="match status" value="1"/>
</dbReference>
<evidence type="ECO:0000313" key="2">
    <source>
        <dbReference type="EMBL" id="KAA0052108.1"/>
    </source>
</evidence>
<evidence type="ECO:0000313" key="4">
    <source>
        <dbReference type="Proteomes" id="UP000321393"/>
    </source>
</evidence>
<feature type="domain" description="Reverse transcriptase" evidence="1">
    <location>
        <begin position="506"/>
        <end position="638"/>
    </location>
</feature>
<evidence type="ECO:0000313" key="5">
    <source>
        <dbReference type="Proteomes" id="UP000321947"/>
    </source>
</evidence>
<dbReference type="STRING" id="1194695.A0A5A7UA36"/>
<dbReference type="Pfam" id="PF00078">
    <property type="entry name" value="RVT_1"/>
    <property type="match status" value="1"/>
</dbReference>
<dbReference type="OrthoDB" id="1928766at2759"/>
<dbReference type="Proteomes" id="UP000321947">
    <property type="component" value="Unassembled WGS sequence"/>
</dbReference>
<dbReference type="InterPro" id="IPR043502">
    <property type="entry name" value="DNA/RNA_pol_sf"/>
</dbReference>
<organism evidence="2 4">
    <name type="scientific">Cucumis melo var. makuwa</name>
    <name type="common">Oriental melon</name>
    <dbReference type="NCBI Taxonomy" id="1194695"/>
    <lineage>
        <taxon>Eukaryota</taxon>
        <taxon>Viridiplantae</taxon>
        <taxon>Streptophyta</taxon>
        <taxon>Embryophyta</taxon>
        <taxon>Tracheophyta</taxon>
        <taxon>Spermatophyta</taxon>
        <taxon>Magnoliopsida</taxon>
        <taxon>eudicotyledons</taxon>
        <taxon>Gunneridae</taxon>
        <taxon>Pentapetalae</taxon>
        <taxon>rosids</taxon>
        <taxon>fabids</taxon>
        <taxon>Cucurbitales</taxon>
        <taxon>Cucurbitaceae</taxon>
        <taxon>Benincaseae</taxon>
        <taxon>Cucumis</taxon>
    </lineage>
</organism>
<name>A0A5A7UA36_CUCMM</name>
<dbReference type="SUPFAM" id="SSF56672">
    <property type="entry name" value="DNA/RNA polymerases"/>
    <property type="match status" value="1"/>
</dbReference>
<accession>A0A5A7UA36</accession>
<dbReference type="InterPro" id="IPR043128">
    <property type="entry name" value="Rev_trsase/Diguanyl_cyclase"/>
</dbReference>
<sequence>MSMQEFEVNMINNASSNEKTSNETTSMWKPLVIHYEEMPSIMSYIKKPKAMTVEILGPFAYKDNHVVPWKYECHFITDNVVSPTVKGITRSGRCYTPDNLKGVSKEDEVRQCKGKAIEMAVEDDLNDLSKVFTEKTTLVEKETDHEVVSKEKAWAVPSSLHQRLKFSVEGGQAIVYREEDMFVTKTSTLPYVEAIEEALECSYRSFEIANATIFPTGDNQGDSEVISLSKAKEKFGLGYKPIASEWEKVRTKKKEKRSALLVGREMKEERISIPHLSETFKPRELLFDTDQRKRRKGDSEISIVVVSENTILPHPLVHQCPPGFELNNWEIKKTLEVTKGSSTRVEGDVDDAVDFEVPICNLEQNIEEGESDISPELRRLIEQEEKKTMPYQETLKVINLGTLEEVKEVQIGTLASEQDKLDLVTLLHKFIDIFAWSYQDMPGLDTEIVTHQLPLKPECKPIRQKLRKLKPEMLIKIKEEVKKQFDVGFLAVAKYPIWVANIVPFPKKNGKVRMCVDYRDLNRASPKDNFPLPHIDVLVDNIAEFSTFSFMDGFSGYNQIIMAPEDQEKTTFITLWETFCYKIMPFGLKNAGATYQRAMVTLFHDLMHKEIEVYVDDIIAKSRLEEKHMVTLRRIAKWQVLLSEFDIVYITRKVINSSVIVDCLAKLPIEDYEPMKFDFPDEDVMALINTSPNTWTMMFDGATNEIGYGVGAIFMSPDGKWYPLTAN</sequence>
<comment type="caution">
    <text evidence="2">The sequence shown here is derived from an EMBL/GenBank/DDBJ whole genome shotgun (WGS) entry which is preliminary data.</text>
</comment>
<reference evidence="4 5" key="1">
    <citation type="submission" date="2019-08" db="EMBL/GenBank/DDBJ databases">
        <title>Draft genome sequences of two oriental melons (Cucumis melo L. var makuwa).</title>
        <authorList>
            <person name="Kwon S.-Y."/>
        </authorList>
    </citation>
    <scope>NUCLEOTIDE SEQUENCE [LARGE SCALE GENOMIC DNA]</scope>
    <source>
        <strain evidence="5">cv. Chang Bougi</strain>
        <strain evidence="4">cv. SW 3</strain>
        <tissue evidence="2">Leaf</tissue>
    </source>
</reference>
<dbReference type="EMBL" id="SSTD01018342">
    <property type="protein sequence ID" value="TYJ98088.1"/>
    <property type="molecule type" value="Genomic_DNA"/>
</dbReference>
<dbReference type="Gene3D" id="3.10.10.10">
    <property type="entry name" value="HIV Type 1 Reverse Transcriptase, subunit A, domain 1"/>
    <property type="match status" value="1"/>
</dbReference>
<dbReference type="CDD" id="cd01647">
    <property type="entry name" value="RT_LTR"/>
    <property type="match status" value="1"/>
</dbReference>
<dbReference type="PANTHER" id="PTHR24559">
    <property type="entry name" value="TRANSPOSON TY3-I GAG-POL POLYPROTEIN"/>
    <property type="match status" value="1"/>
</dbReference>
<protein>
    <recommendedName>
        <fullName evidence="1">Reverse transcriptase domain-containing protein</fullName>
    </recommendedName>
</protein>
<dbReference type="Proteomes" id="UP000321393">
    <property type="component" value="Unassembled WGS sequence"/>
</dbReference>
<evidence type="ECO:0000313" key="3">
    <source>
        <dbReference type="EMBL" id="TYJ98088.1"/>
    </source>
</evidence>
<proteinExistence type="predicted"/>
<gene>
    <name evidence="3" type="ORF">E5676_scaffold565G00210</name>
    <name evidence="2" type="ORF">E6C27_scaffold578G00960</name>
</gene>
<dbReference type="InterPro" id="IPR053134">
    <property type="entry name" value="RNA-dir_DNA_polymerase"/>
</dbReference>
<evidence type="ECO:0000259" key="1">
    <source>
        <dbReference type="Pfam" id="PF00078"/>
    </source>
</evidence>